<dbReference type="AlphaFoldDB" id="A0A9D1MR67"/>
<comment type="similarity">
    <text evidence="1">Belongs to the membrane fusion protein (MFP) (TC 8.A.1) family.</text>
</comment>
<dbReference type="SUPFAM" id="SSF111369">
    <property type="entry name" value="HlyD-like secretion proteins"/>
    <property type="match status" value="1"/>
</dbReference>
<dbReference type="InterPro" id="IPR006143">
    <property type="entry name" value="RND_pump_MFP"/>
</dbReference>
<feature type="non-terminal residue" evidence="7">
    <location>
        <position position="376"/>
    </location>
</feature>
<dbReference type="EMBL" id="DVNI01000118">
    <property type="protein sequence ID" value="HIU64771.1"/>
    <property type="molecule type" value="Genomic_DNA"/>
</dbReference>
<dbReference type="Gene3D" id="2.40.420.20">
    <property type="match status" value="1"/>
</dbReference>
<dbReference type="Pfam" id="PF25989">
    <property type="entry name" value="YknX_C"/>
    <property type="match status" value="1"/>
</dbReference>
<feature type="transmembrane region" description="Helical" evidence="3">
    <location>
        <begin position="21"/>
        <end position="38"/>
    </location>
</feature>
<evidence type="ECO:0000313" key="8">
    <source>
        <dbReference type="Proteomes" id="UP000824099"/>
    </source>
</evidence>
<feature type="coiled-coil region" evidence="2">
    <location>
        <begin position="126"/>
        <end position="177"/>
    </location>
</feature>
<protein>
    <submittedName>
        <fullName evidence="7">Efflux RND transporter periplasmic adaptor subunit</fullName>
    </submittedName>
</protein>
<sequence>MDKVKASENVKKILAQVNTKVVVSILLAIGVFLVWYFWQGATDKTKEMDKVPLVKTIVIGNEKNDVNYSYPGEVRGRYEKELAFQVGGKIIAKNIQAGSVVQAGELLLAIDDKDVAQINNVSLAQLTAANSQLKLAESNLTRYQQLYAQNAISQAQLDQFENAYEVATATRAQALAQFEQSSNKLEYTHLVAEEAGIIAAVNAEIGQVVAAGQSVISFVQDGEREVVISVPENRLDELKSAKELEVTFWALPEVRVRGMVREIAPIASALTRTYTVKITLLEAPHDLKLGMTANVYLKNTGNSLTDAVQIPSTALFQNGEQPGVWVVKEGTAQLKIVKVLDTGSDYLMVQGLTTGERIISAGVHKIKSGQQVRLVD</sequence>
<dbReference type="Proteomes" id="UP000824099">
    <property type="component" value="Unassembled WGS sequence"/>
</dbReference>
<dbReference type="Gene3D" id="2.40.50.100">
    <property type="match status" value="1"/>
</dbReference>
<feature type="domain" description="YknX-like C-terminal permuted SH3-like" evidence="6">
    <location>
        <begin position="307"/>
        <end position="373"/>
    </location>
</feature>
<dbReference type="Gene3D" id="1.10.287.470">
    <property type="entry name" value="Helix hairpin bin"/>
    <property type="match status" value="1"/>
</dbReference>
<evidence type="ECO:0000256" key="2">
    <source>
        <dbReference type="SAM" id="Coils"/>
    </source>
</evidence>
<proteinExistence type="inferred from homology"/>
<name>A0A9D1MR67_9FIRM</name>
<dbReference type="PANTHER" id="PTHR30469">
    <property type="entry name" value="MULTIDRUG RESISTANCE PROTEIN MDTA"/>
    <property type="match status" value="1"/>
</dbReference>
<keyword evidence="2" id="KW-0175">Coiled coil</keyword>
<evidence type="ECO:0000256" key="3">
    <source>
        <dbReference type="SAM" id="Phobius"/>
    </source>
</evidence>
<dbReference type="GO" id="GO:0015562">
    <property type="term" value="F:efflux transmembrane transporter activity"/>
    <property type="evidence" value="ECO:0007669"/>
    <property type="project" value="TreeGrafter"/>
</dbReference>
<organism evidence="7 8">
    <name type="scientific">Candidatus Avacidaminococcus intestinavium</name>
    <dbReference type="NCBI Taxonomy" id="2840684"/>
    <lineage>
        <taxon>Bacteria</taxon>
        <taxon>Bacillati</taxon>
        <taxon>Bacillota</taxon>
        <taxon>Negativicutes</taxon>
        <taxon>Acidaminococcales</taxon>
        <taxon>Acidaminococcaceae</taxon>
        <taxon>Acidaminococcaceae incertae sedis</taxon>
        <taxon>Candidatus Avacidaminococcus</taxon>
    </lineage>
</organism>
<reference evidence="7" key="2">
    <citation type="journal article" date="2021" name="PeerJ">
        <title>Extensive microbial diversity within the chicken gut microbiome revealed by metagenomics and culture.</title>
        <authorList>
            <person name="Gilroy R."/>
            <person name="Ravi A."/>
            <person name="Getino M."/>
            <person name="Pursley I."/>
            <person name="Horton D.L."/>
            <person name="Alikhan N.F."/>
            <person name="Baker D."/>
            <person name="Gharbi K."/>
            <person name="Hall N."/>
            <person name="Watson M."/>
            <person name="Adriaenssens E.M."/>
            <person name="Foster-Nyarko E."/>
            <person name="Jarju S."/>
            <person name="Secka A."/>
            <person name="Antonio M."/>
            <person name="Oren A."/>
            <person name="Chaudhuri R.R."/>
            <person name="La Ragione R."/>
            <person name="Hildebrand F."/>
            <person name="Pallen M.J."/>
        </authorList>
    </citation>
    <scope>NUCLEOTIDE SEQUENCE</scope>
    <source>
        <strain evidence="7">CHK160-1198</strain>
    </source>
</reference>
<dbReference type="Pfam" id="PF25876">
    <property type="entry name" value="HH_MFP_RND"/>
    <property type="match status" value="1"/>
</dbReference>
<dbReference type="InterPro" id="IPR058624">
    <property type="entry name" value="MdtA-like_HH"/>
</dbReference>
<reference evidence="7" key="1">
    <citation type="submission" date="2020-10" db="EMBL/GenBank/DDBJ databases">
        <authorList>
            <person name="Gilroy R."/>
        </authorList>
    </citation>
    <scope>NUCLEOTIDE SEQUENCE</scope>
    <source>
        <strain evidence="7">CHK160-1198</strain>
    </source>
</reference>
<gene>
    <name evidence="7" type="ORF">IAB06_07050</name>
</gene>
<keyword evidence="3" id="KW-0472">Membrane</keyword>
<dbReference type="GO" id="GO:1990281">
    <property type="term" value="C:efflux pump complex"/>
    <property type="evidence" value="ECO:0007669"/>
    <property type="project" value="TreeGrafter"/>
</dbReference>
<dbReference type="NCBIfam" id="TIGR01730">
    <property type="entry name" value="RND_mfp"/>
    <property type="match status" value="1"/>
</dbReference>
<dbReference type="Pfam" id="PF25954">
    <property type="entry name" value="Beta-barrel_RND_2"/>
    <property type="match status" value="1"/>
</dbReference>
<comment type="caution">
    <text evidence="7">The sequence shown here is derived from an EMBL/GenBank/DDBJ whole genome shotgun (WGS) entry which is preliminary data.</text>
</comment>
<dbReference type="InterPro" id="IPR058637">
    <property type="entry name" value="YknX-like_C"/>
</dbReference>
<dbReference type="Gene3D" id="2.40.30.170">
    <property type="match status" value="1"/>
</dbReference>
<keyword evidence="3" id="KW-1133">Transmembrane helix</keyword>
<dbReference type="PANTHER" id="PTHR30469:SF15">
    <property type="entry name" value="HLYD FAMILY OF SECRETION PROTEINS"/>
    <property type="match status" value="1"/>
</dbReference>
<evidence type="ECO:0000256" key="1">
    <source>
        <dbReference type="ARBA" id="ARBA00009477"/>
    </source>
</evidence>
<dbReference type="InterPro" id="IPR058792">
    <property type="entry name" value="Beta-barrel_RND_2"/>
</dbReference>
<keyword evidence="3" id="KW-0812">Transmembrane</keyword>
<feature type="domain" description="CusB-like beta-barrel" evidence="5">
    <location>
        <begin position="226"/>
        <end position="299"/>
    </location>
</feature>
<evidence type="ECO:0000259" key="5">
    <source>
        <dbReference type="Pfam" id="PF25954"/>
    </source>
</evidence>
<evidence type="ECO:0000259" key="6">
    <source>
        <dbReference type="Pfam" id="PF25989"/>
    </source>
</evidence>
<evidence type="ECO:0000313" key="7">
    <source>
        <dbReference type="EMBL" id="HIU64771.1"/>
    </source>
</evidence>
<accession>A0A9D1MR67</accession>
<feature type="domain" description="Multidrug resistance protein MdtA-like alpha-helical hairpin" evidence="4">
    <location>
        <begin position="124"/>
        <end position="188"/>
    </location>
</feature>
<evidence type="ECO:0000259" key="4">
    <source>
        <dbReference type="Pfam" id="PF25876"/>
    </source>
</evidence>